<feature type="region of interest" description="Disordered" evidence="1">
    <location>
        <begin position="25"/>
        <end position="67"/>
    </location>
</feature>
<feature type="chain" id="PRO_5012112739" description="Transmembrane protein" evidence="2">
    <location>
        <begin position="24"/>
        <end position="77"/>
    </location>
</feature>
<sequence length="77" mass="8690">MRPSMSLFITSFLVLMVFSGAFARHHKSPPPEPSPNNLPFSKSPSLHKKYLPPPHHHDESPPSVPDQIYHIPPFPLT</sequence>
<proteinExistence type="predicted"/>
<gene>
    <name evidence="3" type="ORF">MANES_12G151000v8</name>
</gene>
<evidence type="ECO:0000256" key="2">
    <source>
        <dbReference type="SAM" id="SignalP"/>
    </source>
</evidence>
<protein>
    <recommendedName>
        <fullName evidence="5">Transmembrane protein</fullName>
    </recommendedName>
</protein>
<reference evidence="4" key="1">
    <citation type="journal article" date="2016" name="Nat. Biotechnol.">
        <title>Sequencing wild and cultivated cassava and related species reveals extensive interspecific hybridization and genetic diversity.</title>
        <authorList>
            <person name="Bredeson J.V."/>
            <person name="Lyons J.B."/>
            <person name="Prochnik S.E."/>
            <person name="Wu G.A."/>
            <person name="Ha C.M."/>
            <person name="Edsinger-Gonzales E."/>
            <person name="Grimwood J."/>
            <person name="Schmutz J."/>
            <person name="Rabbi I.Y."/>
            <person name="Egesi C."/>
            <person name="Nauluvula P."/>
            <person name="Lebot V."/>
            <person name="Ndunguru J."/>
            <person name="Mkamilo G."/>
            <person name="Bart R.S."/>
            <person name="Setter T.L."/>
            <person name="Gleadow R.M."/>
            <person name="Kulakow P."/>
            <person name="Ferguson M.E."/>
            <person name="Rounsley S."/>
            <person name="Rokhsar D.S."/>
        </authorList>
    </citation>
    <scope>NUCLEOTIDE SEQUENCE [LARGE SCALE GENOMIC DNA]</scope>
    <source>
        <strain evidence="4">cv. AM560-2</strain>
    </source>
</reference>
<feature type="signal peptide" evidence="2">
    <location>
        <begin position="1"/>
        <end position="23"/>
    </location>
</feature>
<evidence type="ECO:0000256" key="1">
    <source>
        <dbReference type="SAM" id="MobiDB-lite"/>
    </source>
</evidence>
<keyword evidence="2" id="KW-0732">Signal</keyword>
<keyword evidence="4" id="KW-1185">Reference proteome</keyword>
<comment type="caution">
    <text evidence="3">The sequence shown here is derived from an EMBL/GenBank/DDBJ whole genome shotgun (WGS) entry which is preliminary data.</text>
</comment>
<evidence type="ECO:0000313" key="4">
    <source>
        <dbReference type="Proteomes" id="UP000091857"/>
    </source>
</evidence>
<organism evidence="3 4">
    <name type="scientific">Manihot esculenta</name>
    <name type="common">Cassava</name>
    <name type="synonym">Jatropha manihot</name>
    <dbReference type="NCBI Taxonomy" id="3983"/>
    <lineage>
        <taxon>Eukaryota</taxon>
        <taxon>Viridiplantae</taxon>
        <taxon>Streptophyta</taxon>
        <taxon>Embryophyta</taxon>
        <taxon>Tracheophyta</taxon>
        <taxon>Spermatophyta</taxon>
        <taxon>Magnoliopsida</taxon>
        <taxon>eudicotyledons</taxon>
        <taxon>Gunneridae</taxon>
        <taxon>Pentapetalae</taxon>
        <taxon>rosids</taxon>
        <taxon>fabids</taxon>
        <taxon>Malpighiales</taxon>
        <taxon>Euphorbiaceae</taxon>
        <taxon>Crotonoideae</taxon>
        <taxon>Manihoteae</taxon>
        <taxon>Manihot</taxon>
    </lineage>
</organism>
<accession>A0A2C9UWV3</accession>
<evidence type="ECO:0008006" key="5">
    <source>
        <dbReference type="Google" id="ProtNLM"/>
    </source>
</evidence>
<dbReference type="EMBL" id="CM004398">
    <property type="protein sequence ID" value="OAY36042.1"/>
    <property type="molecule type" value="Genomic_DNA"/>
</dbReference>
<dbReference type="Proteomes" id="UP000091857">
    <property type="component" value="Chromosome 12"/>
</dbReference>
<evidence type="ECO:0000313" key="3">
    <source>
        <dbReference type="EMBL" id="OAY36042.1"/>
    </source>
</evidence>
<dbReference type="AlphaFoldDB" id="A0A2C9UWV3"/>
<name>A0A2C9UWV3_MANES</name>
<dbReference type="Gramene" id="Manes.12G151000.1.v8.1">
    <property type="protein sequence ID" value="Manes.12G151000.1.v8.1.CDS.1"/>
    <property type="gene ID" value="Manes.12G151000.v8.1"/>
</dbReference>